<accession>A0A2K4MLU7</accession>
<dbReference type="Proteomes" id="UP000236416">
    <property type="component" value="Unassembled WGS sequence"/>
</dbReference>
<keyword evidence="1" id="KW-0812">Transmembrane</keyword>
<gene>
    <name evidence="2" type="ORF">C2134_13625</name>
</gene>
<dbReference type="EMBL" id="PPTF01000065">
    <property type="protein sequence ID" value="POA98057.1"/>
    <property type="molecule type" value="Genomic_DNA"/>
</dbReference>
<evidence type="ECO:0000313" key="3">
    <source>
        <dbReference type="Proteomes" id="UP000236416"/>
    </source>
</evidence>
<proteinExistence type="predicted"/>
<reference evidence="2 3" key="1">
    <citation type="submission" date="2018-01" db="EMBL/GenBank/DDBJ databases">
        <title>Genomic Sequence of Chromobacterium MWU13-2610 from wild cranberry bogs within the Cape Cod National Seashore.</title>
        <authorList>
            <person name="O'Hara-Hanley K."/>
            <person name="Soby S."/>
            <person name="Harrison A."/>
        </authorList>
    </citation>
    <scope>NUCLEOTIDE SEQUENCE [LARGE SCALE GENOMIC DNA]</scope>
    <source>
        <strain evidence="2 3">MWU13-2610</strain>
    </source>
</reference>
<sequence>MAQCMEITDSGQVHLLQTPPEQCQALIVLQPSDYASLQTAENIWKTDTATLGQAFGASFVLVLMCFVVSDAFGQFIRFIEEDRP</sequence>
<keyword evidence="1" id="KW-0472">Membrane</keyword>
<protein>
    <submittedName>
        <fullName evidence="2">Uncharacterized protein</fullName>
    </submittedName>
</protein>
<dbReference type="AlphaFoldDB" id="A0A2K4MLU7"/>
<evidence type="ECO:0000256" key="1">
    <source>
        <dbReference type="SAM" id="Phobius"/>
    </source>
</evidence>
<comment type="caution">
    <text evidence="2">The sequence shown here is derived from an EMBL/GenBank/DDBJ whole genome shotgun (WGS) entry which is preliminary data.</text>
</comment>
<feature type="transmembrane region" description="Helical" evidence="1">
    <location>
        <begin position="54"/>
        <end position="76"/>
    </location>
</feature>
<keyword evidence="3" id="KW-1185">Reference proteome</keyword>
<keyword evidence="1" id="KW-1133">Transmembrane helix</keyword>
<evidence type="ECO:0000313" key="2">
    <source>
        <dbReference type="EMBL" id="POA98057.1"/>
    </source>
</evidence>
<organism evidence="2 3">
    <name type="scientific">Chromobacterium sinusclupearum</name>
    <dbReference type="NCBI Taxonomy" id="2077146"/>
    <lineage>
        <taxon>Bacteria</taxon>
        <taxon>Pseudomonadati</taxon>
        <taxon>Pseudomonadota</taxon>
        <taxon>Betaproteobacteria</taxon>
        <taxon>Neisseriales</taxon>
        <taxon>Chromobacteriaceae</taxon>
        <taxon>Chromobacterium</taxon>
    </lineage>
</organism>
<name>A0A2K4MLU7_9NEIS</name>